<protein>
    <submittedName>
        <fullName evidence="2">HD domain-containing protein</fullName>
    </submittedName>
</protein>
<dbReference type="SMART" id="SM00471">
    <property type="entry name" value="HDc"/>
    <property type="match status" value="1"/>
</dbReference>
<dbReference type="Gene3D" id="1.10.3210.10">
    <property type="entry name" value="Hypothetical protein af1432"/>
    <property type="match status" value="1"/>
</dbReference>
<feature type="domain" description="HD/PDEase" evidence="1">
    <location>
        <begin position="35"/>
        <end position="142"/>
    </location>
</feature>
<evidence type="ECO:0000259" key="1">
    <source>
        <dbReference type="SMART" id="SM00471"/>
    </source>
</evidence>
<dbReference type="InterPro" id="IPR003607">
    <property type="entry name" value="HD/PDEase_dom"/>
</dbReference>
<dbReference type="PANTHER" id="PTHR46246">
    <property type="entry name" value="GUANOSINE-3',5'-BIS(DIPHOSPHATE) 3'-PYROPHOSPHOHYDROLASE MESH1"/>
    <property type="match status" value="1"/>
</dbReference>
<proteinExistence type="predicted"/>
<dbReference type="RefSeq" id="WP_190867323.1">
    <property type="nucleotide sequence ID" value="NZ_JACXIY010000051.1"/>
</dbReference>
<dbReference type="PANTHER" id="PTHR46246:SF1">
    <property type="entry name" value="GUANOSINE-3',5'-BIS(DIPHOSPHATE) 3'-PYROPHOSPHOHYDROLASE MESH1"/>
    <property type="match status" value="1"/>
</dbReference>
<comment type="caution">
    <text evidence="2">The sequence shown here is derived from an EMBL/GenBank/DDBJ whole genome shotgun (WGS) entry which is preliminary data.</text>
</comment>
<dbReference type="AlphaFoldDB" id="A0A927HAE7"/>
<keyword evidence="3" id="KW-1185">Reference proteome</keyword>
<reference evidence="2" key="1">
    <citation type="submission" date="2020-09" db="EMBL/GenBank/DDBJ databases">
        <title>A novel bacterium of genus Paenibacillus, isolated from South China Sea.</title>
        <authorList>
            <person name="Huang H."/>
            <person name="Mo K."/>
            <person name="Hu Y."/>
        </authorList>
    </citation>
    <scope>NUCLEOTIDE SEQUENCE</scope>
    <source>
        <strain evidence="2">IB182493</strain>
    </source>
</reference>
<accession>A0A927HAE7</accession>
<name>A0A927HAE7_9BACL</name>
<gene>
    <name evidence="2" type="ORF">IDH41_28560</name>
</gene>
<organism evidence="2 3">
    <name type="scientific">Paenibacillus arenilitoris</name>
    <dbReference type="NCBI Taxonomy" id="2772299"/>
    <lineage>
        <taxon>Bacteria</taxon>
        <taxon>Bacillati</taxon>
        <taxon>Bacillota</taxon>
        <taxon>Bacilli</taxon>
        <taxon>Bacillales</taxon>
        <taxon>Paenibacillaceae</taxon>
        <taxon>Paenibacillus</taxon>
    </lineage>
</organism>
<dbReference type="Pfam" id="PF13328">
    <property type="entry name" value="HD_4"/>
    <property type="match status" value="1"/>
</dbReference>
<dbReference type="Proteomes" id="UP000632125">
    <property type="component" value="Unassembled WGS sequence"/>
</dbReference>
<dbReference type="InterPro" id="IPR052194">
    <property type="entry name" value="MESH1"/>
</dbReference>
<dbReference type="EMBL" id="JACXIY010000051">
    <property type="protein sequence ID" value="MBD2872539.1"/>
    <property type="molecule type" value="Genomic_DNA"/>
</dbReference>
<dbReference type="GO" id="GO:0008893">
    <property type="term" value="F:guanosine-3',5'-bis(diphosphate) 3'-diphosphatase activity"/>
    <property type="evidence" value="ECO:0007669"/>
    <property type="project" value="TreeGrafter"/>
</dbReference>
<sequence length="311" mass="36039">MADVEDKHGLSCNSLIEKAIEFAAYAHRNQKRKGTEIPYISHPYAVGMILLKAGCKEEVVAAGILHDTLEDTETTDEQLLELFGSVVLEIVLGCSEPDKGATWEERKQHMLEALKTSNLAIRQVSCADKLHNIRSIRRDLEQYGEETWRRFKRGRESQEWYYTGLIESLGYASRFPLLDELQDEIEQVFGAPLAKPEWSKVRYSQKFIDLAFETAYGNLSDIEERQPKFVKLGAWDLIQHIHERAYPLYPEYQDDFDRLITYLQERGIEFEFNSEGPAILVGFCTVLMRALNMYPHEVFHHFKRGMKRGIL</sequence>
<evidence type="ECO:0000313" key="3">
    <source>
        <dbReference type="Proteomes" id="UP000632125"/>
    </source>
</evidence>
<dbReference type="SUPFAM" id="SSF109604">
    <property type="entry name" value="HD-domain/PDEase-like"/>
    <property type="match status" value="1"/>
</dbReference>
<evidence type="ECO:0000313" key="2">
    <source>
        <dbReference type="EMBL" id="MBD2872539.1"/>
    </source>
</evidence>